<keyword evidence="1 2" id="KW-0732">Signal</keyword>
<dbReference type="SUPFAM" id="SSF56925">
    <property type="entry name" value="OMPA-like"/>
    <property type="match status" value="1"/>
</dbReference>
<dbReference type="Gene3D" id="2.40.160.20">
    <property type="match status" value="1"/>
</dbReference>
<evidence type="ECO:0000256" key="2">
    <source>
        <dbReference type="SAM" id="SignalP"/>
    </source>
</evidence>
<accession>A0ABS5FNM4</accession>
<evidence type="ECO:0000259" key="3">
    <source>
        <dbReference type="Pfam" id="PF13505"/>
    </source>
</evidence>
<evidence type="ECO:0000313" key="5">
    <source>
        <dbReference type="Proteomes" id="UP001315278"/>
    </source>
</evidence>
<protein>
    <submittedName>
        <fullName evidence="4">Porin family protein</fullName>
    </submittedName>
</protein>
<evidence type="ECO:0000256" key="1">
    <source>
        <dbReference type="ARBA" id="ARBA00022729"/>
    </source>
</evidence>
<dbReference type="EMBL" id="JAFCJH010000026">
    <property type="protein sequence ID" value="MBR0798392.1"/>
    <property type="molecule type" value="Genomic_DNA"/>
</dbReference>
<feature type="signal peptide" evidence="2">
    <location>
        <begin position="1"/>
        <end position="22"/>
    </location>
</feature>
<evidence type="ECO:0000313" key="4">
    <source>
        <dbReference type="EMBL" id="MBR0798392.1"/>
    </source>
</evidence>
<feature type="domain" description="Outer membrane protein beta-barrel" evidence="3">
    <location>
        <begin position="31"/>
        <end position="232"/>
    </location>
</feature>
<sequence length="281" mass="29965">MRSVKSLIAAGAATLLSSAAFAADMPIMPPPQMAYAPPPVQDFGGWYLRGDIGMTNQTAKLHTNIYDTLPAGTVLNQYGTGFDGGMLYGIGIGYQFNNWFRADITGEYRSKVSFNGTDFATFPGPSPLGDTYHGGFSSWVALANIYADLGTWWCLTPFIGAGVGAASITTTDFSDVTTFPSGSGLSSSYIAEGATKTNFAWAAHAGVAYRVSNNFTVELAYRYLDMGTAGHGQGHFFDGTPAGISTFQFRDIVSQDVKLGVRWNLNCCDVPPPPPPLIRKG</sequence>
<dbReference type="Pfam" id="PF13505">
    <property type="entry name" value="OMP_b-brl"/>
    <property type="match status" value="1"/>
</dbReference>
<dbReference type="InterPro" id="IPR027385">
    <property type="entry name" value="Beta-barrel_OMP"/>
</dbReference>
<reference evidence="5" key="1">
    <citation type="journal article" date="2021" name="ISME J.">
        <title>Evolutionary origin and ecological implication of a unique nif island in free-living Bradyrhizobium lineages.</title>
        <authorList>
            <person name="Tao J."/>
        </authorList>
    </citation>
    <scope>NUCLEOTIDE SEQUENCE [LARGE SCALE GENOMIC DNA]</scope>
    <source>
        <strain evidence="5">SZCCT0434</strain>
    </source>
</reference>
<keyword evidence="5" id="KW-1185">Reference proteome</keyword>
<dbReference type="Proteomes" id="UP001315278">
    <property type="component" value="Unassembled WGS sequence"/>
</dbReference>
<comment type="caution">
    <text evidence="4">The sequence shown here is derived from an EMBL/GenBank/DDBJ whole genome shotgun (WGS) entry which is preliminary data.</text>
</comment>
<organism evidence="4 5">
    <name type="scientific">Bradyrhizobium jicamae</name>
    <dbReference type="NCBI Taxonomy" id="280332"/>
    <lineage>
        <taxon>Bacteria</taxon>
        <taxon>Pseudomonadati</taxon>
        <taxon>Pseudomonadota</taxon>
        <taxon>Alphaproteobacteria</taxon>
        <taxon>Hyphomicrobiales</taxon>
        <taxon>Nitrobacteraceae</taxon>
        <taxon>Bradyrhizobium</taxon>
    </lineage>
</organism>
<gene>
    <name evidence="4" type="ORF">JQ615_23680</name>
</gene>
<name>A0ABS5FNM4_9BRAD</name>
<feature type="chain" id="PRO_5046976612" evidence="2">
    <location>
        <begin position="23"/>
        <end position="281"/>
    </location>
</feature>
<proteinExistence type="predicted"/>
<dbReference type="InterPro" id="IPR011250">
    <property type="entry name" value="OMP/PagP_B-barrel"/>
</dbReference>
<dbReference type="RefSeq" id="WP_212396965.1">
    <property type="nucleotide sequence ID" value="NZ_JAFCJH010000026.1"/>
</dbReference>